<dbReference type="InterPro" id="IPR027417">
    <property type="entry name" value="P-loop_NTPase"/>
</dbReference>
<accession>J8FBQ7</accession>
<reference evidence="5 7" key="3">
    <citation type="submission" date="2019-10" db="EMBL/GenBank/DDBJ databases">
        <authorList>
            <person name="Karimi E."/>
        </authorList>
    </citation>
    <scope>NUCLEOTIDE SEQUENCE [LARGE SCALE GENOMIC DNA]</scope>
    <source>
        <strain evidence="5">Bacillus sp. 71</strain>
    </source>
</reference>
<comment type="similarity">
    <text evidence="1">Belongs to the ABC transporter superfamily.</text>
</comment>
<dbReference type="GO" id="GO:0005524">
    <property type="term" value="F:ATP binding"/>
    <property type="evidence" value="ECO:0007669"/>
    <property type="project" value="UniProtKB-KW"/>
</dbReference>
<evidence type="ECO:0000313" key="4">
    <source>
        <dbReference type="EMBL" id="EJR40809.1"/>
    </source>
</evidence>
<name>C2Q5H1_BACMY</name>
<dbReference type="SUPFAM" id="SSF52540">
    <property type="entry name" value="P-loop containing nucleoside triphosphate hydrolases"/>
    <property type="match status" value="1"/>
</dbReference>
<feature type="domain" description="ABC transporter" evidence="2">
    <location>
        <begin position="2"/>
        <end position="37"/>
    </location>
</feature>
<evidence type="ECO:0000259" key="2">
    <source>
        <dbReference type="Pfam" id="PF00005"/>
    </source>
</evidence>
<sequence length="50" mass="5519">MLKVVSFSIQEGEFVRIMGPSGSGKTTILNVISTLDKAALLKLEERILRK</sequence>
<protein>
    <submittedName>
        <fullName evidence="4">ABC transporter ATP-binding protein YxdL</fullName>
    </submittedName>
    <submittedName>
        <fullName evidence="3">ABC transporter-related protein</fullName>
    </submittedName>
</protein>
<dbReference type="HOGENOM" id="CLU_3114247_0_0_9"/>
<keyword evidence="4" id="KW-0547">Nucleotide-binding</keyword>
<keyword evidence="4" id="KW-0067">ATP-binding</keyword>
<dbReference type="RefSeq" id="WP_002017044.1">
    <property type="nucleotide sequence ID" value="NZ_CM000719.1"/>
</dbReference>
<reference evidence="3" key="1">
    <citation type="journal article" date="2012" name="Genome Res.">
        <title>Genomic characterization of the Bacillus cereus sensu lato species: Backdrop to the evolution of Bacillus anthracis.</title>
        <authorList>
            <person name="Zwick M.E."/>
            <person name="Joseph S.J."/>
            <person name="Didelot X."/>
            <person name="Chen P.E."/>
            <person name="Bishop-Lilly K.A."/>
            <person name="Stewart A.C."/>
            <person name="Willner K."/>
            <person name="Nolan N."/>
            <person name="Lentz S."/>
            <person name="Thomason M.K."/>
            <person name="Sozhamannan S."/>
            <person name="Mateczun A.J."/>
            <person name="Du L."/>
            <person name="Read T.D."/>
        </authorList>
    </citation>
    <scope>NUCLEOTIDE SEQUENCE [LARGE SCALE GENOMIC DNA]</scope>
    <source>
        <strain evidence="3">AH603</strain>
    </source>
</reference>
<dbReference type="PANTHER" id="PTHR42798:SF7">
    <property type="entry name" value="ALPHA-D-RIBOSE 1-METHYLPHOSPHONATE 5-TRIPHOSPHATE SYNTHASE SUBUNIT PHNL"/>
    <property type="match status" value="1"/>
</dbReference>
<dbReference type="InterPro" id="IPR003439">
    <property type="entry name" value="ABC_transporter-like_ATP-bd"/>
</dbReference>
<dbReference type="GO" id="GO:0016887">
    <property type="term" value="F:ATP hydrolysis activity"/>
    <property type="evidence" value="ECO:0007669"/>
    <property type="project" value="InterPro"/>
</dbReference>
<dbReference type="EMBL" id="CABWMC010000030">
    <property type="protein sequence ID" value="VXC68682.1"/>
    <property type="molecule type" value="Genomic_DNA"/>
</dbReference>
<dbReference type="Proteomes" id="UP000437562">
    <property type="component" value="Unassembled WGS sequence"/>
</dbReference>
<accession>C2Y3F3</accession>
<dbReference type="Gene3D" id="3.40.50.300">
    <property type="entry name" value="P-loop containing nucleotide triphosphate hydrolases"/>
    <property type="match status" value="1"/>
</dbReference>
<evidence type="ECO:0000313" key="7">
    <source>
        <dbReference type="Proteomes" id="UP000437562"/>
    </source>
</evidence>
<dbReference type="EMBL" id="ACMP01000190">
    <property type="protein sequence ID" value="EEL67582.1"/>
    <property type="molecule type" value="Genomic_DNA"/>
</dbReference>
<proteinExistence type="inferred from homology"/>
<accession>C2Q5H1</accession>
<reference evidence="4 6" key="2">
    <citation type="submission" date="2012-04" db="EMBL/GenBank/DDBJ databases">
        <title>The Genome Sequence of Bacillus cereus VD078.</title>
        <authorList>
            <consortium name="The Broad Institute Genome Sequencing Platform"/>
            <consortium name="The Broad Institute Genome Sequencing Center for Infectious Disease"/>
            <person name="Feldgarden M."/>
            <person name="Van der Auwera G.A."/>
            <person name="Mahillon J."/>
            <person name="Duprez V."/>
            <person name="Timmery S."/>
            <person name="Mattelet C."/>
            <person name="Dierick K."/>
            <person name="Sun M."/>
            <person name="Yu Z."/>
            <person name="Zhu L."/>
            <person name="Hu X."/>
            <person name="Shank E.B."/>
            <person name="Swiecicka I."/>
            <person name="Hansen B.M."/>
            <person name="Andrup L."/>
            <person name="Young S.K."/>
            <person name="Zeng Q."/>
            <person name="Gargeya S."/>
            <person name="Fitzgerald M."/>
            <person name="Haas B."/>
            <person name="Abouelleil A."/>
            <person name="Alvarado L."/>
            <person name="Arachchi H.M."/>
            <person name="Berlin A."/>
            <person name="Chapman S.B."/>
            <person name="Goldberg J."/>
            <person name="Griggs A."/>
            <person name="Gujja S."/>
            <person name="Hansen M."/>
            <person name="Howarth C."/>
            <person name="Imamovic A."/>
            <person name="Larimer J."/>
            <person name="McCowen C."/>
            <person name="Montmayeur A."/>
            <person name="Murphy C."/>
            <person name="Neiman D."/>
            <person name="Pearson M."/>
            <person name="Priest M."/>
            <person name="Roberts A."/>
            <person name="Saif S."/>
            <person name="Shea T."/>
            <person name="Sisk P."/>
            <person name="Sykes S."/>
            <person name="Wortman J."/>
            <person name="Nusbaum C."/>
            <person name="Birren B."/>
        </authorList>
    </citation>
    <scope>NUCLEOTIDE SEQUENCE [LARGE SCALE GENOMIC DNA]</scope>
    <source>
        <strain evidence="4 6">VD078</strain>
    </source>
</reference>
<gene>
    <name evidence="5" type="ORF">BACI71_50055</name>
    <name evidence="3" type="ORF">bcere0026_55050</name>
    <name evidence="4" type="ORF">III_02986</name>
</gene>
<evidence type="ECO:0000256" key="1">
    <source>
        <dbReference type="ARBA" id="ARBA00005417"/>
    </source>
</evidence>
<dbReference type="AlphaFoldDB" id="C2Q5H1"/>
<dbReference type="Proteomes" id="UP000001753">
    <property type="component" value="Chromosome"/>
</dbReference>
<evidence type="ECO:0000313" key="3">
    <source>
        <dbReference type="EMBL" id="EEL67582.1"/>
    </source>
</evidence>
<dbReference type="Proteomes" id="UP000006976">
    <property type="component" value="Unassembled WGS sequence"/>
</dbReference>
<dbReference type="PANTHER" id="PTHR42798">
    <property type="entry name" value="LIPOPROTEIN-RELEASING SYSTEM ATP-BINDING PROTEIN LOLD"/>
    <property type="match status" value="1"/>
</dbReference>
<evidence type="ECO:0000313" key="5">
    <source>
        <dbReference type="EMBL" id="VXC68682.1"/>
    </source>
</evidence>
<evidence type="ECO:0000313" key="6">
    <source>
        <dbReference type="Proteomes" id="UP000006976"/>
    </source>
</evidence>
<dbReference type="Pfam" id="PF00005">
    <property type="entry name" value="ABC_tran"/>
    <property type="match status" value="1"/>
</dbReference>
<dbReference type="EMBL" id="AHEV01000014">
    <property type="protein sequence ID" value="EJR40809.1"/>
    <property type="molecule type" value="Genomic_DNA"/>
</dbReference>
<organism evidence="3">
    <name type="scientific">Bacillus mycoides</name>
    <dbReference type="NCBI Taxonomy" id="1405"/>
    <lineage>
        <taxon>Bacteria</taxon>
        <taxon>Bacillati</taxon>
        <taxon>Bacillota</taxon>
        <taxon>Bacilli</taxon>
        <taxon>Bacillales</taxon>
        <taxon>Bacillaceae</taxon>
        <taxon>Bacillus</taxon>
        <taxon>Bacillus cereus group</taxon>
    </lineage>
</organism>
<accession>A0A654ALA1</accession>